<feature type="compositionally biased region" description="Polar residues" evidence="1">
    <location>
        <begin position="422"/>
        <end position="432"/>
    </location>
</feature>
<dbReference type="NCBIfam" id="TIGR04276">
    <property type="entry name" value="FxsC_Cterm"/>
    <property type="match status" value="1"/>
</dbReference>
<feature type="region of interest" description="Disordered" evidence="1">
    <location>
        <begin position="191"/>
        <end position="218"/>
    </location>
</feature>
<feature type="compositionally biased region" description="Basic and acidic residues" evidence="1">
    <location>
        <begin position="433"/>
        <end position="443"/>
    </location>
</feature>
<feature type="region of interest" description="Disordered" evidence="1">
    <location>
        <begin position="404"/>
        <end position="443"/>
    </location>
</feature>
<evidence type="ECO:0000259" key="2">
    <source>
        <dbReference type="Pfam" id="PF13676"/>
    </source>
</evidence>
<dbReference type="NCBIfam" id="NF040588">
    <property type="entry name" value="FxsC_Nterm"/>
    <property type="match status" value="1"/>
</dbReference>
<name>A0ABU7FH98_9ACTN</name>
<dbReference type="RefSeq" id="WP_329507679.1">
    <property type="nucleotide sequence ID" value="NZ_BAAAYZ010000023.1"/>
</dbReference>
<organism evidence="3 4">
    <name type="scientific">Streptomyces chiangmaiensis</name>
    <dbReference type="NCBI Taxonomy" id="766497"/>
    <lineage>
        <taxon>Bacteria</taxon>
        <taxon>Bacillati</taxon>
        <taxon>Actinomycetota</taxon>
        <taxon>Actinomycetes</taxon>
        <taxon>Kitasatosporales</taxon>
        <taxon>Streptomycetaceae</taxon>
        <taxon>Streptomyces</taxon>
    </lineage>
</organism>
<feature type="domain" description="TIR" evidence="2">
    <location>
        <begin position="57"/>
        <end position="132"/>
    </location>
</feature>
<keyword evidence="4" id="KW-1185">Reference proteome</keyword>
<dbReference type="Pfam" id="PF13676">
    <property type="entry name" value="TIR_2"/>
    <property type="match status" value="1"/>
</dbReference>
<sequence length="443" mass="50033">MDYSGRGWLSDTRPYFFLSYAHTPAWGPSRGDPDHWVYVLYKDLCDNIMHLTDLPAGASAGFMDREMHSGDGWPEKLAEHLALCRVFVPLFSPRYFTSEMCGREWYAFNERILRARAAGAGSLPAIVPALWAHVDYDQLPESVRHIHVDHAAFGARYADEGIYSLIKLNRLRDEYEETVMQLARRIVQVAHDSPLPPGQPRRYENTPSAFKPRGEGPRSIHLTVAAPTLHTIPDHRDPRPYGEHAHDWNPYPEESARALPELAEELIRSLDYRVTVASFDDEDTGPGPLASPEDDKPPGRPGILLVDPWALDDEERCHRLAVFDTNTRPWVNAVVPWDRTDRQCQSDEGKRLTDKLERTLPLTLDRGRRTDCRIAVNGVPTLTAFTDVLPRVVAHATKQFFKHATPHPVAGPHVPRPRLTGPTPSTLPQARDTTMEEKHGRGS</sequence>
<evidence type="ECO:0000256" key="1">
    <source>
        <dbReference type="SAM" id="MobiDB-lite"/>
    </source>
</evidence>
<dbReference type="SUPFAM" id="SSF52200">
    <property type="entry name" value="Toll/Interleukin receptor TIR domain"/>
    <property type="match status" value="1"/>
</dbReference>
<dbReference type="InterPro" id="IPR047603">
    <property type="entry name" value="FxsC_N"/>
</dbReference>
<feature type="region of interest" description="Disordered" evidence="1">
    <location>
        <begin position="278"/>
        <end position="300"/>
    </location>
</feature>
<dbReference type="InterPro" id="IPR000157">
    <property type="entry name" value="TIR_dom"/>
</dbReference>
<dbReference type="InterPro" id="IPR035897">
    <property type="entry name" value="Toll_tir_struct_dom_sf"/>
</dbReference>
<reference evidence="3" key="1">
    <citation type="submission" date="2024-01" db="EMBL/GenBank/DDBJ databases">
        <title>First draft genome sequence data of TA4-1, the type strain of Gram-positive actinobacterium Streptomyces chiangmaiensis.</title>
        <authorList>
            <person name="Yasawong M."/>
            <person name="Nantapong N."/>
        </authorList>
    </citation>
    <scope>NUCLEOTIDE SEQUENCE</scope>
    <source>
        <strain evidence="3">TA4-1</strain>
    </source>
</reference>
<gene>
    <name evidence="3" type="ORF">VXC91_14735</name>
</gene>
<evidence type="ECO:0000313" key="3">
    <source>
        <dbReference type="EMBL" id="MED7823208.1"/>
    </source>
</evidence>
<accession>A0ABU7FH98</accession>
<comment type="caution">
    <text evidence="3">The sequence shown here is derived from an EMBL/GenBank/DDBJ whole genome shotgun (WGS) entry which is preliminary data.</text>
</comment>
<dbReference type="Gene3D" id="3.40.50.10140">
    <property type="entry name" value="Toll/interleukin-1 receptor homology (TIR) domain"/>
    <property type="match status" value="1"/>
</dbReference>
<dbReference type="Proteomes" id="UP001333996">
    <property type="component" value="Unassembled WGS sequence"/>
</dbReference>
<proteinExistence type="predicted"/>
<evidence type="ECO:0000313" key="4">
    <source>
        <dbReference type="Proteomes" id="UP001333996"/>
    </source>
</evidence>
<dbReference type="EMBL" id="JAYWVC010000038">
    <property type="protein sequence ID" value="MED7823208.1"/>
    <property type="molecule type" value="Genomic_DNA"/>
</dbReference>
<protein>
    <submittedName>
        <fullName evidence="3">TIR-like protein FxsC</fullName>
    </submittedName>
</protein>
<dbReference type="InterPro" id="IPR026367">
    <property type="entry name" value="FxsC_C"/>
</dbReference>